<dbReference type="InterPro" id="IPR000719">
    <property type="entry name" value="Prot_kinase_dom"/>
</dbReference>
<dbReference type="InterPro" id="IPR030379">
    <property type="entry name" value="G_SEPTIN_dom"/>
</dbReference>
<dbReference type="Gene3D" id="1.10.510.10">
    <property type="entry name" value="Transferase(Phosphotransferase) domain 1"/>
    <property type="match status" value="1"/>
</dbReference>
<keyword evidence="1" id="KW-0342">GTP-binding</keyword>
<dbReference type="EMBL" id="CAJPIZ010006514">
    <property type="protein sequence ID" value="CAG2109584.1"/>
    <property type="molecule type" value="Genomic_DNA"/>
</dbReference>
<reference evidence="3" key="1">
    <citation type="submission" date="2020-11" db="EMBL/GenBank/DDBJ databases">
        <authorList>
            <person name="Tran Van P."/>
        </authorList>
    </citation>
    <scope>NUCLEOTIDE SEQUENCE</scope>
</reference>
<dbReference type="SMART" id="SM00220">
    <property type="entry name" value="S_TKc"/>
    <property type="match status" value="1"/>
</dbReference>
<dbReference type="GO" id="GO:0005525">
    <property type="term" value="F:GTP binding"/>
    <property type="evidence" value="ECO:0007669"/>
    <property type="project" value="UniProtKB-KW"/>
</dbReference>
<name>A0A7R9KTL4_9ACAR</name>
<dbReference type="GO" id="GO:0004672">
    <property type="term" value="F:protein kinase activity"/>
    <property type="evidence" value="ECO:0007669"/>
    <property type="project" value="InterPro"/>
</dbReference>
<protein>
    <recommendedName>
        <fullName evidence="2">Protein kinase domain-containing protein</fullName>
    </recommendedName>
</protein>
<gene>
    <name evidence="3" type="ORF">OSB1V03_LOCUS9571</name>
</gene>
<comment type="similarity">
    <text evidence="1">Belongs to the TRAFAC class TrmE-Era-EngA-EngB-Septin-like GTPase superfamily. Septin GTPase family.</text>
</comment>
<keyword evidence="1" id="KW-0547">Nucleotide-binding</keyword>
<dbReference type="EMBL" id="OC861089">
    <property type="protein sequence ID" value="CAD7629154.1"/>
    <property type="molecule type" value="Genomic_DNA"/>
</dbReference>
<dbReference type="PANTHER" id="PTHR32046">
    <property type="entry name" value="G DOMAIN-CONTAINING PROTEIN"/>
    <property type="match status" value="1"/>
</dbReference>
<organism evidence="3">
    <name type="scientific">Medioppia subpectinata</name>
    <dbReference type="NCBI Taxonomy" id="1979941"/>
    <lineage>
        <taxon>Eukaryota</taxon>
        <taxon>Metazoa</taxon>
        <taxon>Ecdysozoa</taxon>
        <taxon>Arthropoda</taxon>
        <taxon>Chelicerata</taxon>
        <taxon>Arachnida</taxon>
        <taxon>Acari</taxon>
        <taxon>Acariformes</taxon>
        <taxon>Sarcoptiformes</taxon>
        <taxon>Oribatida</taxon>
        <taxon>Brachypylina</taxon>
        <taxon>Oppioidea</taxon>
        <taxon>Oppiidae</taxon>
        <taxon>Medioppia</taxon>
    </lineage>
</organism>
<dbReference type="Gene3D" id="3.40.50.300">
    <property type="entry name" value="P-loop containing nucleotide triphosphate hydrolases"/>
    <property type="match status" value="1"/>
</dbReference>
<proteinExistence type="inferred from homology"/>
<accession>A0A7R9KTL4</accession>
<sequence>MYVIKHEIIYISRLQTDFILTADLLGSGAFGADYAVKKVLIDDFDEDNKNRVLKEVKTLAKLDSHFVVKYYYSWIEEKHLYIQMEYCSQTLGSVLKDKQQVFGRQSAKAMNIFDHNTFMKLGDFGLAIEHDRPSQSHTQCVGTPQYMAPDVGLSKKYDIKKKEITIVLLGESGVGKSTFINALVNYLSYESLELANGQPICLIPIHFTLTDPKTWTPVKVTLGEHNINENTDDPTKSATQYPKCYKFEDNNIVLNIIDTPGIGDTDGVDRDNRNMQNILDFISNYREINAFCVLLKPNEARLDVLFNIANNILFLFTNSRSTHFMPGDSGPALKDILQQTRNGQLNIKIPYDENTIYCFDSESFRYLVASVPPNNIEFDPRFKSNYIESWNRSADECRRVFAYITKLTPHKVMDTLSLNNAKQIIQLLTKPLADITKNIIDNIKQCESYKQQIIAEPRIATNQNNQAIELQYIRLAKPRTTKTVLKTMPVDDNNTRVKSITTESADTMIQHLNRRIAELAAERETIINSMAMFACFLANNTLTAFPDAFDDYIRYLMVSQADGTDANSPPTIDRFEQLLNSYRHKKQTIIDNLPDEAVITPTNVYQNG</sequence>
<dbReference type="Proteomes" id="UP000759131">
    <property type="component" value="Unassembled WGS sequence"/>
</dbReference>
<dbReference type="PANTHER" id="PTHR32046:SF11">
    <property type="entry name" value="IMMUNE-ASSOCIATED NUCLEOTIDE-BINDING PROTEIN 10-LIKE"/>
    <property type="match status" value="1"/>
</dbReference>
<dbReference type="SUPFAM" id="SSF52540">
    <property type="entry name" value="P-loop containing nucleoside triphosphate hydrolases"/>
    <property type="match status" value="1"/>
</dbReference>
<dbReference type="OrthoDB" id="2386367at2759"/>
<dbReference type="Pfam" id="PF00735">
    <property type="entry name" value="Septin"/>
    <property type="match status" value="1"/>
</dbReference>
<dbReference type="Gene3D" id="3.30.200.20">
    <property type="entry name" value="Phosphorylase Kinase, domain 1"/>
    <property type="match status" value="1"/>
</dbReference>
<evidence type="ECO:0000313" key="3">
    <source>
        <dbReference type="EMBL" id="CAD7629154.1"/>
    </source>
</evidence>
<feature type="domain" description="Protein kinase" evidence="2">
    <location>
        <begin position="19"/>
        <end position="313"/>
    </location>
</feature>
<dbReference type="InterPro" id="IPR027417">
    <property type="entry name" value="P-loop_NTPase"/>
</dbReference>
<evidence type="ECO:0000256" key="1">
    <source>
        <dbReference type="RuleBase" id="RU004560"/>
    </source>
</evidence>
<dbReference type="AlphaFoldDB" id="A0A7R9KTL4"/>
<dbReference type="GO" id="GO:0005524">
    <property type="term" value="F:ATP binding"/>
    <property type="evidence" value="ECO:0007669"/>
    <property type="project" value="InterPro"/>
</dbReference>
<dbReference type="InterPro" id="IPR025662">
    <property type="entry name" value="Sigma_54_int_dom_ATP-bd_1"/>
</dbReference>
<keyword evidence="4" id="KW-1185">Reference proteome</keyword>
<evidence type="ECO:0000259" key="2">
    <source>
        <dbReference type="SMART" id="SM00220"/>
    </source>
</evidence>
<evidence type="ECO:0000313" key="4">
    <source>
        <dbReference type="Proteomes" id="UP000759131"/>
    </source>
</evidence>
<dbReference type="Pfam" id="PF00069">
    <property type="entry name" value="Pkinase"/>
    <property type="match status" value="1"/>
</dbReference>
<dbReference type="InterPro" id="IPR011009">
    <property type="entry name" value="Kinase-like_dom_sf"/>
</dbReference>
<dbReference type="PROSITE" id="PS00675">
    <property type="entry name" value="SIGMA54_INTERACT_1"/>
    <property type="match status" value="1"/>
</dbReference>
<dbReference type="SUPFAM" id="SSF56112">
    <property type="entry name" value="Protein kinase-like (PK-like)"/>
    <property type="match status" value="1"/>
</dbReference>